<proteinExistence type="predicted"/>
<dbReference type="RefSeq" id="WP_328282045.1">
    <property type="nucleotide sequence ID" value="NZ_JARTLD010000070.1"/>
</dbReference>
<dbReference type="EMBL" id="JARTLD010000070">
    <property type="protein sequence ID" value="MED5020585.1"/>
    <property type="molecule type" value="Genomic_DNA"/>
</dbReference>
<organism evidence="1 2">
    <name type="scientific">Paenibacillus chibensis</name>
    <dbReference type="NCBI Taxonomy" id="59846"/>
    <lineage>
        <taxon>Bacteria</taxon>
        <taxon>Bacillati</taxon>
        <taxon>Bacillota</taxon>
        <taxon>Bacilli</taxon>
        <taxon>Bacillales</taxon>
        <taxon>Paenibacillaceae</taxon>
        <taxon>Paenibacillus</taxon>
    </lineage>
</organism>
<reference evidence="1 2" key="1">
    <citation type="submission" date="2023-03" db="EMBL/GenBank/DDBJ databases">
        <title>Bacillus Genome Sequencing.</title>
        <authorList>
            <person name="Dunlap C."/>
        </authorList>
    </citation>
    <scope>NUCLEOTIDE SEQUENCE [LARGE SCALE GENOMIC DNA]</scope>
    <source>
        <strain evidence="1 2">NRS-52</strain>
    </source>
</reference>
<protein>
    <submittedName>
        <fullName evidence="1">Uncharacterized protein</fullName>
    </submittedName>
</protein>
<comment type="caution">
    <text evidence="1">The sequence shown here is derived from an EMBL/GenBank/DDBJ whole genome shotgun (WGS) entry which is preliminary data.</text>
</comment>
<evidence type="ECO:0000313" key="1">
    <source>
        <dbReference type="EMBL" id="MED5020585.1"/>
    </source>
</evidence>
<accession>A0ABU6Q2B5</accession>
<name>A0ABU6Q2B5_9BACL</name>
<evidence type="ECO:0000313" key="2">
    <source>
        <dbReference type="Proteomes" id="UP001343257"/>
    </source>
</evidence>
<keyword evidence="2" id="KW-1185">Reference proteome</keyword>
<dbReference type="Proteomes" id="UP001343257">
    <property type="component" value="Unassembled WGS sequence"/>
</dbReference>
<sequence length="147" mass="16507">MTELIEKALQLLTAACAPEAMAVLDPDPSELKEAAALLERHGIPHSRSVRLLALVALLALARKRHDGVSFAGEQLTRSILDGDYFQSIYVQLAVQYEEMELVRYFAPLLKQYYIHRALGEPCAEPLTQHLQGYLLLEHAAPRKERAM</sequence>
<gene>
    <name evidence="1" type="ORF">P9847_25330</name>
</gene>